<keyword evidence="3" id="KW-0472">Membrane</keyword>
<feature type="transmembrane region" description="Helical" evidence="3">
    <location>
        <begin position="12"/>
        <end position="34"/>
    </location>
</feature>
<keyword evidence="6" id="KW-1185">Reference proteome</keyword>
<dbReference type="Proteomes" id="UP000284416">
    <property type="component" value="Unassembled WGS sequence"/>
</dbReference>
<sequence>MKKKNKRRNLRMLVISIIGILVLCIGIIALRLIYLSSATKGDSIAKYDSPKSALLILDIQNDTLGISEYGNTEPLIANINTAIEYANDANMEIIYTKQEFKGNPLDSLISGGMYQADSVGADLYNELSIQSDNIFSKLRTDAFSEEHFESYLIKNKINTLYIVGADASACVYKTALGGINRGYRVIVLEDSIFSVKRDLLNTMLEKYQTKGIEITTIKNFNQTQAVDL</sequence>
<evidence type="ECO:0000256" key="2">
    <source>
        <dbReference type="ARBA" id="ARBA00022801"/>
    </source>
</evidence>
<evidence type="ECO:0000256" key="3">
    <source>
        <dbReference type="SAM" id="Phobius"/>
    </source>
</evidence>
<proteinExistence type="inferred from homology"/>
<dbReference type="InterPro" id="IPR036380">
    <property type="entry name" value="Isochorismatase-like_sf"/>
</dbReference>
<comment type="caution">
    <text evidence="5">The sequence shown here is derived from an EMBL/GenBank/DDBJ whole genome shotgun (WGS) entry which is preliminary data.</text>
</comment>
<evidence type="ECO:0000313" key="5">
    <source>
        <dbReference type="EMBL" id="RHW39118.1"/>
    </source>
</evidence>
<dbReference type="RefSeq" id="WP_118921475.1">
    <property type="nucleotide sequence ID" value="NZ_QWEG01000008.1"/>
</dbReference>
<dbReference type="InterPro" id="IPR000868">
    <property type="entry name" value="Isochorismatase-like_dom"/>
</dbReference>
<dbReference type="GO" id="GO:0016787">
    <property type="term" value="F:hydrolase activity"/>
    <property type="evidence" value="ECO:0007669"/>
    <property type="project" value="UniProtKB-KW"/>
</dbReference>
<keyword evidence="3" id="KW-0812">Transmembrane</keyword>
<name>A0A417YSY0_9BACI</name>
<evidence type="ECO:0000256" key="1">
    <source>
        <dbReference type="ARBA" id="ARBA00006336"/>
    </source>
</evidence>
<accession>A0A417YSY0</accession>
<feature type="domain" description="Isochorismatase-like" evidence="4">
    <location>
        <begin position="52"/>
        <end position="217"/>
    </location>
</feature>
<organism evidence="5 6">
    <name type="scientific">Neobacillus notoginsengisoli</name>
    <dbReference type="NCBI Taxonomy" id="1578198"/>
    <lineage>
        <taxon>Bacteria</taxon>
        <taxon>Bacillati</taxon>
        <taxon>Bacillota</taxon>
        <taxon>Bacilli</taxon>
        <taxon>Bacillales</taxon>
        <taxon>Bacillaceae</taxon>
        <taxon>Neobacillus</taxon>
    </lineage>
</organism>
<keyword evidence="2 5" id="KW-0378">Hydrolase</keyword>
<protein>
    <submittedName>
        <fullName evidence="5">Cysteine hydrolase</fullName>
    </submittedName>
</protein>
<dbReference type="InterPro" id="IPR050272">
    <property type="entry name" value="Isochorismatase-like_hydrls"/>
</dbReference>
<comment type="similarity">
    <text evidence="1">Belongs to the isochorismatase family.</text>
</comment>
<dbReference type="PANTHER" id="PTHR43540">
    <property type="entry name" value="PEROXYUREIDOACRYLATE/UREIDOACRYLATE AMIDOHYDROLASE-RELATED"/>
    <property type="match status" value="1"/>
</dbReference>
<gene>
    <name evidence="5" type="ORF">D1B31_14275</name>
</gene>
<dbReference type="EMBL" id="QWEG01000008">
    <property type="protein sequence ID" value="RHW39118.1"/>
    <property type="molecule type" value="Genomic_DNA"/>
</dbReference>
<dbReference type="Pfam" id="PF00857">
    <property type="entry name" value="Isochorismatase"/>
    <property type="match status" value="1"/>
</dbReference>
<evidence type="ECO:0000313" key="6">
    <source>
        <dbReference type="Proteomes" id="UP000284416"/>
    </source>
</evidence>
<dbReference type="OrthoDB" id="4305745at2"/>
<reference evidence="5 6" key="1">
    <citation type="journal article" date="2017" name="Int. J. Syst. Evol. Microbiol.">
        <title>Bacillus notoginsengisoli sp. nov., a novel bacterium isolated from the rhizosphere of Panax notoginseng.</title>
        <authorList>
            <person name="Zhang M.Y."/>
            <person name="Cheng J."/>
            <person name="Cai Y."/>
            <person name="Zhang T.Y."/>
            <person name="Wu Y.Y."/>
            <person name="Manikprabhu D."/>
            <person name="Li W.J."/>
            <person name="Zhang Y.X."/>
        </authorList>
    </citation>
    <scope>NUCLEOTIDE SEQUENCE [LARGE SCALE GENOMIC DNA]</scope>
    <source>
        <strain evidence="5 6">JCM 30743</strain>
    </source>
</reference>
<dbReference type="SUPFAM" id="SSF52499">
    <property type="entry name" value="Isochorismatase-like hydrolases"/>
    <property type="match status" value="1"/>
</dbReference>
<dbReference type="AlphaFoldDB" id="A0A417YSY0"/>
<dbReference type="Gene3D" id="3.40.50.850">
    <property type="entry name" value="Isochorismatase-like"/>
    <property type="match status" value="1"/>
</dbReference>
<keyword evidence="3" id="KW-1133">Transmembrane helix</keyword>
<dbReference type="CDD" id="cd00431">
    <property type="entry name" value="cysteine_hydrolases"/>
    <property type="match status" value="1"/>
</dbReference>
<evidence type="ECO:0000259" key="4">
    <source>
        <dbReference type="Pfam" id="PF00857"/>
    </source>
</evidence>